<dbReference type="SUPFAM" id="SSF51905">
    <property type="entry name" value="FAD/NAD(P)-binding domain"/>
    <property type="match status" value="1"/>
</dbReference>
<proteinExistence type="inferred from homology"/>
<sequence length="358" mass="36884">MRDGDPDVTVVGAGIAGLAVARRLTAVGVTVAVLEARHRVGGRLLTAGGDGAAVDLGATWFWPGEHRVTRLVTELGIPVHPQHTAGDALYETPGGMMRLSGNPIDVPSWRFGPGAQALAVRLADRLPPGTVRLGEPVHAITGAGSHLTVDTASGALRSRHVVAAVPPALAVASIRFTPALPAPVATAARTTPVWMGTITKAVVEYRRPFWREQGLSGAVISHTGPMREIHDMCGPGATPAALFGFVPPAGPAAPTVRDDQLIAQLVWLFGTAAADPVRCYVQDWRREPFTASPGVEQSPGRGAEPTALSHPTMNGRLHWAATETGGAHAGHIEGALAAAARVAATIAGPVPTTTGGTP</sequence>
<dbReference type="EMBL" id="BJVI01000004">
    <property type="protein sequence ID" value="GEL16924.1"/>
    <property type="molecule type" value="Genomic_DNA"/>
</dbReference>
<dbReference type="Gene3D" id="3.50.50.60">
    <property type="entry name" value="FAD/NAD(P)-binding domain"/>
    <property type="match status" value="2"/>
</dbReference>
<evidence type="ECO:0000256" key="1">
    <source>
        <dbReference type="ARBA" id="ARBA00005995"/>
    </source>
</evidence>
<dbReference type="InterPro" id="IPR002937">
    <property type="entry name" value="Amino_oxidase"/>
</dbReference>
<accession>A0A511D058</accession>
<dbReference type="InterPro" id="IPR050703">
    <property type="entry name" value="Flavin_MAO"/>
</dbReference>
<gene>
    <name evidence="4" type="ORF">PA7_07610</name>
</gene>
<feature type="domain" description="Amine oxidase" evidence="3">
    <location>
        <begin position="111"/>
        <end position="346"/>
    </location>
</feature>
<comment type="caution">
    <text evidence="4">The sequence shown here is derived from an EMBL/GenBank/DDBJ whole genome shotgun (WGS) entry which is preliminary data.</text>
</comment>
<evidence type="ECO:0000259" key="3">
    <source>
        <dbReference type="Pfam" id="PF01593"/>
    </source>
</evidence>
<dbReference type="Proteomes" id="UP000321328">
    <property type="component" value="Unassembled WGS sequence"/>
</dbReference>
<protein>
    <submittedName>
        <fullName evidence="4">Monoamine oxidase</fullName>
    </submittedName>
</protein>
<evidence type="ECO:0000256" key="2">
    <source>
        <dbReference type="SAM" id="MobiDB-lite"/>
    </source>
</evidence>
<dbReference type="Pfam" id="PF01593">
    <property type="entry name" value="Amino_oxidase"/>
    <property type="match status" value="2"/>
</dbReference>
<comment type="similarity">
    <text evidence="1">Belongs to the flavin monoamine oxidase family.</text>
</comment>
<dbReference type="SUPFAM" id="SSF54373">
    <property type="entry name" value="FAD-linked reductases, C-terminal domain"/>
    <property type="match status" value="1"/>
</dbReference>
<dbReference type="AlphaFoldDB" id="A0A511D058"/>
<feature type="region of interest" description="Disordered" evidence="2">
    <location>
        <begin position="290"/>
        <end position="311"/>
    </location>
</feature>
<organism evidence="4 5">
    <name type="scientific">Pseudonocardia asaccharolytica DSM 44247 = NBRC 16224</name>
    <dbReference type="NCBI Taxonomy" id="1123024"/>
    <lineage>
        <taxon>Bacteria</taxon>
        <taxon>Bacillati</taxon>
        <taxon>Actinomycetota</taxon>
        <taxon>Actinomycetes</taxon>
        <taxon>Pseudonocardiales</taxon>
        <taxon>Pseudonocardiaceae</taxon>
        <taxon>Pseudonocardia</taxon>
    </lineage>
</organism>
<reference evidence="4 5" key="1">
    <citation type="submission" date="2019-07" db="EMBL/GenBank/DDBJ databases">
        <title>Whole genome shotgun sequence of Pseudonocardia asaccharolytica NBRC 16224.</title>
        <authorList>
            <person name="Hosoyama A."/>
            <person name="Uohara A."/>
            <person name="Ohji S."/>
            <person name="Ichikawa N."/>
        </authorList>
    </citation>
    <scope>NUCLEOTIDE SEQUENCE [LARGE SCALE GENOMIC DNA]</scope>
    <source>
        <strain evidence="4 5">NBRC 16224</strain>
    </source>
</reference>
<dbReference type="PANTHER" id="PTHR43563:SF14">
    <property type="entry name" value="AMINE OXIDASE"/>
    <property type="match status" value="1"/>
</dbReference>
<dbReference type="GO" id="GO:0016491">
    <property type="term" value="F:oxidoreductase activity"/>
    <property type="evidence" value="ECO:0007669"/>
    <property type="project" value="InterPro"/>
</dbReference>
<keyword evidence="5" id="KW-1185">Reference proteome</keyword>
<name>A0A511D058_9PSEU</name>
<dbReference type="InterPro" id="IPR036188">
    <property type="entry name" value="FAD/NAD-bd_sf"/>
</dbReference>
<dbReference type="PANTHER" id="PTHR43563">
    <property type="entry name" value="AMINE OXIDASE"/>
    <property type="match status" value="1"/>
</dbReference>
<feature type="domain" description="Amine oxidase" evidence="3">
    <location>
        <begin position="15"/>
        <end position="95"/>
    </location>
</feature>
<evidence type="ECO:0000313" key="4">
    <source>
        <dbReference type="EMBL" id="GEL16924.1"/>
    </source>
</evidence>
<evidence type="ECO:0000313" key="5">
    <source>
        <dbReference type="Proteomes" id="UP000321328"/>
    </source>
</evidence>
<dbReference type="RefSeq" id="WP_051232825.1">
    <property type="nucleotide sequence ID" value="NZ_AUII01000008.1"/>
</dbReference>
<dbReference type="STRING" id="1123024.GCA_000423625_02340"/>